<gene>
    <name evidence="9" type="primary">hisC</name>
    <name evidence="11" type="ORF">ATO7_00355</name>
</gene>
<keyword evidence="12" id="KW-1185">Reference proteome</keyword>
<evidence type="ECO:0000256" key="3">
    <source>
        <dbReference type="ARBA" id="ARBA00007970"/>
    </source>
</evidence>
<dbReference type="Gene3D" id="3.90.1150.10">
    <property type="entry name" value="Aspartate Aminotransferase, domain 1"/>
    <property type="match status" value="1"/>
</dbReference>
<reference evidence="11 12" key="1">
    <citation type="submission" date="2013-04" db="EMBL/GenBank/DDBJ databases">
        <title>Oceanococcus atlanticus 22II-S10r2 Genome Sequencing.</title>
        <authorList>
            <person name="Lai Q."/>
            <person name="Li G."/>
            <person name="Shao Z."/>
        </authorList>
    </citation>
    <scope>NUCLEOTIDE SEQUENCE [LARGE SCALE GENOMIC DNA]</scope>
    <source>
        <strain evidence="11 12">22II-S10r2</strain>
    </source>
</reference>
<keyword evidence="5 9" id="KW-0032">Aminotransferase</keyword>
<protein>
    <recommendedName>
        <fullName evidence="9">Histidinol-phosphate aminotransferase</fullName>
        <ecNumber evidence="9">2.6.1.9</ecNumber>
    </recommendedName>
    <alternativeName>
        <fullName evidence="9">Imidazole acetol-phosphate transaminase</fullName>
    </alternativeName>
</protein>
<dbReference type="UniPathway" id="UPA00031">
    <property type="reaction ID" value="UER00012"/>
</dbReference>
<dbReference type="PANTHER" id="PTHR43643">
    <property type="entry name" value="HISTIDINOL-PHOSPHATE AMINOTRANSFERASE 2"/>
    <property type="match status" value="1"/>
</dbReference>
<evidence type="ECO:0000256" key="9">
    <source>
        <dbReference type="HAMAP-Rule" id="MF_01023"/>
    </source>
</evidence>
<dbReference type="InterPro" id="IPR015421">
    <property type="entry name" value="PyrdxlP-dep_Trfase_major"/>
</dbReference>
<evidence type="ECO:0000256" key="5">
    <source>
        <dbReference type="ARBA" id="ARBA00022576"/>
    </source>
</evidence>
<dbReference type="InterPro" id="IPR050106">
    <property type="entry name" value="HistidinolP_aminotransfase"/>
</dbReference>
<evidence type="ECO:0000313" key="11">
    <source>
        <dbReference type="EMBL" id="ORE88280.1"/>
    </source>
</evidence>
<comment type="caution">
    <text evidence="11">The sequence shown here is derived from an EMBL/GenBank/DDBJ whole genome shotgun (WGS) entry which is preliminary data.</text>
</comment>
<dbReference type="NCBIfam" id="TIGR01141">
    <property type="entry name" value="hisC"/>
    <property type="match status" value="1"/>
</dbReference>
<dbReference type="AlphaFoldDB" id="A0A1Y1SFW7"/>
<sequence>MSEVDYLALAGAGVQKLRPYEPGKPVEALERELGISDIIKLASNENPLGPSAAVDAAIAAASQDLARYPDGSGFALKAALAANLEVDTAQITLGNGSNDVLELMARVFLAPGRNAVCSAHAFAVYPLATLAAGAELREVPALAADAAQAYGHDLNAFADYIDDNTGLVFIANPNNPTGTWVDPDALQALLKRVPKRVLVILDEAYCEYQDQSQRPDAVALMREHENLVVTRTFSKVYGLAALRIGYALSNPQVADLLNRVRQPFNNNALALAAAQAALQDQAHVAASVALNDEGMAYFHDSLPALGLSILPSQANFVCVDFARPAQPIYQALLRQGVIVRPLDGYKLPQHLRITIGTPDENRRCVEALKTVLAE</sequence>
<dbReference type="HAMAP" id="MF_01023">
    <property type="entry name" value="HisC_aminotrans_2"/>
    <property type="match status" value="1"/>
</dbReference>
<evidence type="ECO:0000256" key="4">
    <source>
        <dbReference type="ARBA" id="ARBA00011738"/>
    </source>
</evidence>
<evidence type="ECO:0000313" key="12">
    <source>
        <dbReference type="Proteomes" id="UP000192342"/>
    </source>
</evidence>
<comment type="subunit">
    <text evidence="4 9">Homodimer.</text>
</comment>
<dbReference type="STRING" id="1317117.ATO7_00355"/>
<dbReference type="InterPro" id="IPR004839">
    <property type="entry name" value="Aminotransferase_I/II_large"/>
</dbReference>
<dbReference type="Proteomes" id="UP000192342">
    <property type="component" value="Unassembled WGS sequence"/>
</dbReference>
<comment type="similarity">
    <text evidence="3 9">Belongs to the class-II pyridoxal-phosphate-dependent aminotransferase family. Histidinol-phosphate aminotransferase subfamily.</text>
</comment>
<proteinExistence type="inferred from homology"/>
<evidence type="ECO:0000256" key="7">
    <source>
        <dbReference type="ARBA" id="ARBA00022898"/>
    </source>
</evidence>
<dbReference type="PANTHER" id="PTHR43643:SF3">
    <property type="entry name" value="HISTIDINOL-PHOSPHATE AMINOTRANSFERASE"/>
    <property type="match status" value="1"/>
</dbReference>
<comment type="pathway">
    <text evidence="2 9">Amino-acid biosynthesis; L-histidine biosynthesis; L-histidine from 5-phospho-alpha-D-ribose 1-diphosphate: step 7/9.</text>
</comment>
<evidence type="ECO:0000256" key="6">
    <source>
        <dbReference type="ARBA" id="ARBA00022679"/>
    </source>
</evidence>
<comment type="cofactor">
    <cofactor evidence="1 9">
        <name>pyridoxal 5'-phosphate</name>
        <dbReference type="ChEBI" id="CHEBI:597326"/>
    </cofactor>
</comment>
<comment type="catalytic activity">
    <reaction evidence="8 9">
        <text>L-histidinol phosphate + 2-oxoglutarate = 3-(imidazol-4-yl)-2-oxopropyl phosphate + L-glutamate</text>
        <dbReference type="Rhea" id="RHEA:23744"/>
        <dbReference type="ChEBI" id="CHEBI:16810"/>
        <dbReference type="ChEBI" id="CHEBI:29985"/>
        <dbReference type="ChEBI" id="CHEBI:57766"/>
        <dbReference type="ChEBI" id="CHEBI:57980"/>
        <dbReference type="EC" id="2.6.1.9"/>
    </reaction>
</comment>
<dbReference type="InterPro" id="IPR005861">
    <property type="entry name" value="HisP_aminotrans"/>
</dbReference>
<dbReference type="GO" id="GO:0000105">
    <property type="term" value="P:L-histidine biosynthetic process"/>
    <property type="evidence" value="ECO:0007669"/>
    <property type="project" value="UniProtKB-UniRule"/>
</dbReference>
<feature type="modified residue" description="N6-(pyridoxal phosphate)lysine" evidence="9">
    <location>
        <position position="235"/>
    </location>
</feature>
<accession>A0A1Y1SFW7</accession>
<feature type="domain" description="Aminotransferase class I/classII large" evidence="10">
    <location>
        <begin position="37"/>
        <end position="368"/>
    </location>
</feature>
<keyword evidence="9" id="KW-0368">Histidine biosynthesis</keyword>
<dbReference type="OrthoDB" id="9813612at2"/>
<dbReference type="Gene3D" id="3.40.640.10">
    <property type="entry name" value="Type I PLP-dependent aspartate aminotransferase-like (Major domain)"/>
    <property type="match status" value="1"/>
</dbReference>
<evidence type="ECO:0000256" key="2">
    <source>
        <dbReference type="ARBA" id="ARBA00005011"/>
    </source>
</evidence>
<dbReference type="RefSeq" id="WP_083558937.1">
    <property type="nucleotide sequence ID" value="NZ_AQQV01000001.1"/>
</dbReference>
<dbReference type="SUPFAM" id="SSF53383">
    <property type="entry name" value="PLP-dependent transferases"/>
    <property type="match status" value="1"/>
</dbReference>
<dbReference type="InterPro" id="IPR015422">
    <property type="entry name" value="PyrdxlP-dep_Trfase_small"/>
</dbReference>
<keyword evidence="9" id="KW-0028">Amino-acid biosynthesis</keyword>
<dbReference type="GO" id="GO:0030170">
    <property type="term" value="F:pyridoxal phosphate binding"/>
    <property type="evidence" value="ECO:0007669"/>
    <property type="project" value="InterPro"/>
</dbReference>
<evidence type="ECO:0000259" key="10">
    <source>
        <dbReference type="Pfam" id="PF00155"/>
    </source>
</evidence>
<keyword evidence="6 9" id="KW-0808">Transferase</keyword>
<evidence type="ECO:0000256" key="8">
    <source>
        <dbReference type="ARBA" id="ARBA00047481"/>
    </source>
</evidence>
<dbReference type="EC" id="2.6.1.9" evidence="9"/>
<dbReference type="CDD" id="cd00609">
    <property type="entry name" value="AAT_like"/>
    <property type="match status" value="1"/>
</dbReference>
<evidence type="ECO:0000256" key="1">
    <source>
        <dbReference type="ARBA" id="ARBA00001933"/>
    </source>
</evidence>
<dbReference type="EMBL" id="AQQV01000001">
    <property type="protein sequence ID" value="ORE88280.1"/>
    <property type="molecule type" value="Genomic_DNA"/>
</dbReference>
<name>A0A1Y1SFW7_9GAMM</name>
<dbReference type="GO" id="GO:0004400">
    <property type="term" value="F:histidinol-phosphate transaminase activity"/>
    <property type="evidence" value="ECO:0007669"/>
    <property type="project" value="UniProtKB-UniRule"/>
</dbReference>
<keyword evidence="7 9" id="KW-0663">Pyridoxal phosphate</keyword>
<organism evidence="11 12">
    <name type="scientific">Oceanococcus atlanticus</name>
    <dbReference type="NCBI Taxonomy" id="1317117"/>
    <lineage>
        <taxon>Bacteria</taxon>
        <taxon>Pseudomonadati</taxon>
        <taxon>Pseudomonadota</taxon>
        <taxon>Gammaproteobacteria</taxon>
        <taxon>Chromatiales</taxon>
        <taxon>Oceanococcaceae</taxon>
        <taxon>Oceanococcus</taxon>
    </lineage>
</organism>
<dbReference type="InterPro" id="IPR015424">
    <property type="entry name" value="PyrdxlP-dep_Trfase"/>
</dbReference>
<dbReference type="Pfam" id="PF00155">
    <property type="entry name" value="Aminotran_1_2"/>
    <property type="match status" value="1"/>
</dbReference>